<dbReference type="SMART" id="SM01222">
    <property type="entry name" value="FTCD_N"/>
    <property type="match status" value="1"/>
</dbReference>
<dbReference type="GO" id="GO:0019557">
    <property type="term" value="P:L-histidine catabolic process to glutamate and formate"/>
    <property type="evidence" value="ECO:0007669"/>
    <property type="project" value="UniProtKB-UniPathway"/>
</dbReference>
<feature type="domain" description="Formiminotransferase C-terminal subdomain" evidence="8">
    <location>
        <begin position="181"/>
        <end position="343"/>
    </location>
</feature>
<feature type="domain" description="Formiminotransferase N-terminal subdomain" evidence="9">
    <location>
        <begin position="3"/>
        <end position="180"/>
    </location>
</feature>
<gene>
    <name evidence="10" type="primary">ftcD</name>
    <name evidence="10" type="ORF">CEE37_04130</name>
</gene>
<evidence type="ECO:0000256" key="2">
    <source>
        <dbReference type="ARBA" id="ARBA00005082"/>
    </source>
</evidence>
<dbReference type="GO" id="GO:0030409">
    <property type="term" value="F:glutamate formimidoyltransferase activity"/>
    <property type="evidence" value="ECO:0007669"/>
    <property type="project" value="UniProtKB-EC"/>
</dbReference>
<dbReference type="Gene3D" id="3.30.70.670">
    <property type="entry name" value="Formiminotransferase, C-terminal subdomain"/>
    <property type="match status" value="1"/>
</dbReference>
<dbReference type="PANTHER" id="PTHR12234:SF0">
    <property type="entry name" value="FORMIMIDOYLTRANSFERASE-CYCLODEAMINASE"/>
    <property type="match status" value="1"/>
</dbReference>
<evidence type="ECO:0000256" key="6">
    <source>
        <dbReference type="ARBA" id="ARBA00022808"/>
    </source>
</evidence>
<evidence type="ECO:0000259" key="8">
    <source>
        <dbReference type="SMART" id="SM01221"/>
    </source>
</evidence>
<evidence type="ECO:0000259" key="9">
    <source>
        <dbReference type="SMART" id="SM01222"/>
    </source>
</evidence>
<dbReference type="InterPro" id="IPR013802">
    <property type="entry name" value="Formiminotransferase_C"/>
</dbReference>
<dbReference type="Gene3D" id="3.30.990.10">
    <property type="entry name" value="Formiminotransferase, N-terminal subdomain"/>
    <property type="match status" value="1"/>
</dbReference>
<proteinExistence type="predicted"/>
<keyword evidence="5 10" id="KW-0808">Transferase</keyword>
<reference evidence="10 11" key="1">
    <citation type="submission" date="2017-06" db="EMBL/GenBank/DDBJ databases">
        <title>Novel microbial phyla capable of carbon fixation and sulfur reduction in deep-sea sediments.</title>
        <authorList>
            <person name="Huang J."/>
            <person name="Baker B."/>
            <person name="Wang Y."/>
        </authorList>
    </citation>
    <scope>NUCLEOTIDE SEQUENCE [LARGE SCALE GENOMIC DNA]</scope>
    <source>
        <strain evidence="10">B3_LCP</strain>
    </source>
</reference>
<evidence type="ECO:0000256" key="1">
    <source>
        <dbReference type="ARBA" id="ARBA00004496"/>
    </source>
</evidence>
<dbReference type="InterPro" id="IPR012886">
    <property type="entry name" value="Formiminotransferase_N"/>
</dbReference>
<dbReference type="EMBL" id="NJBN01000002">
    <property type="protein sequence ID" value="TKJ41765.1"/>
    <property type="molecule type" value="Genomic_DNA"/>
</dbReference>
<evidence type="ECO:0000313" key="11">
    <source>
        <dbReference type="Proteomes" id="UP000319619"/>
    </source>
</evidence>
<dbReference type="Pfam" id="PF07837">
    <property type="entry name" value="FTCD_N"/>
    <property type="match status" value="1"/>
</dbReference>
<name>A0A532V3J5_UNCL8</name>
<evidence type="ECO:0000256" key="7">
    <source>
        <dbReference type="ARBA" id="ARBA00022954"/>
    </source>
</evidence>
<keyword evidence="4" id="KW-0963">Cytoplasm</keyword>
<evidence type="ECO:0000313" key="10">
    <source>
        <dbReference type="EMBL" id="TKJ41765.1"/>
    </source>
</evidence>
<keyword evidence="6" id="KW-0369">Histidine metabolism</keyword>
<dbReference type="Pfam" id="PF02971">
    <property type="entry name" value="FTCD"/>
    <property type="match status" value="1"/>
</dbReference>
<evidence type="ECO:0000256" key="3">
    <source>
        <dbReference type="ARBA" id="ARBA00012252"/>
    </source>
</evidence>
<dbReference type="EC" id="2.1.2.5" evidence="3"/>
<dbReference type="InterPro" id="IPR022384">
    <property type="entry name" value="FormiminoTrfase_cat_dom_sf"/>
</dbReference>
<dbReference type="SMART" id="SM01221">
    <property type="entry name" value="FTCD"/>
    <property type="match status" value="1"/>
</dbReference>
<dbReference type="Proteomes" id="UP000319619">
    <property type="component" value="Unassembled WGS sequence"/>
</dbReference>
<keyword evidence="7" id="KW-0290">Folate-binding</keyword>
<dbReference type="FunFam" id="3.30.990.10:FF:000001">
    <property type="entry name" value="Formimidoyltransferase cyclodeaminase"/>
    <property type="match status" value="1"/>
</dbReference>
<dbReference type="InterPro" id="IPR004227">
    <property type="entry name" value="Formiminotransferase_cat"/>
</dbReference>
<dbReference type="GO" id="GO:0005542">
    <property type="term" value="F:folic acid binding"/>
    <property type="evidence" value="ECO:0007669"/>
    <property type="project" value="UniProtKB-KW"/>
</dbReference>
<dbReference type="InterPro" id="IPR037064">
    <property type="entry name" value="Formiminotransferase_N_sf"/>
</dbReference>
<dbReference type="PANTHER" id="PTHR12234">
    <property type="entry name" value="FORMIMINOTRANSFERASE-CYCLODEAMINASE"/>
    <property type="match status" value="1"/>
</dbReference>
<protein>
    <recommendedName>
        <fullName evidence="3">glutamate formimidoyltransferase</fullName>
        <ecNumber evidence="3">2.1.2.5</ecNumber>
    </recommendedName>
</protein>
<evidence type="ECO:0000256" key="5">
    <source>
        <dbReference type="ARBA" id="ARBA00022679"/>
    </source>
</evidence>
<dbReference type="SUPFAM" id="SSF55116">
    <property type="entry name" value="Formiminotransferase domain of formiminotransferase-cyclodeaminase"/>
    <property type="match status" value="2"/>
</dbReference>
<dbReference type="GO" id="GO:0019556">
    <property type="term" value="P:L-histidine catabolic process to glutamate and formamide"/>
    <property type="evidence" value="ECO:0007669"/>
    <property type="project" value="UniProtKB-UniPathway"/>
</dbReference>
<dbReference type="GO" id="GO:0005737">
    <property type="term" value="C:cytoplasm"/>
    <property type="evidence" value="ECO:0007669"/>
    <property type="project" value="UniProtKB-SubCell"/>
</dbReference>
<comment type="caution">
    <text evidence="10">The sequence shown here is derived from an EMBL/GenBank/DDBJ whole genome shotgun (WGS) entry which is preliminary data.</text>
</comment>
<dbReference type="NCBIfam" id="TIGR02024">
    <property type="entry name" value="FtcD"/>
    <property type="match status" value="1"/>
</dbReference>
<dbReference type="InterPro" id="IPR051623">
    <property type="entry name" value="FTCD"/>
</dbReference>
<accession>A0A532V3J5</accession>
<comment type="pathway">
    <text evidence="2">Amino-acid degradation; L-histidine degradation into L-glutamate; L-glutamate from N-formimidoyl-L-glutamate (transferase route): step 1/1.</text>
</comment>
<comment type="subcellular location">
    <subcellularLocation>
        <location evidence="1">Cytoplasm</location>
    </subcellularLocation>
</comment>
<dbReference type="InterPro" id="IPR037070">
    <property type="entry name" value="Formiminotransferase_C_sf"/>
</dbReference>
<dbReference type="AlphaFoldDB" id="A0A532V3J5"/>
<dbReference type="UniPathway" id="UPA00379">
    <property type="reaction ID" value="UER00555"/>
</dbReference>
<sequence>MDKIVECVPNFSEGRDKTVLEKIAQAVRDTDNAVLLDFDPNGDYHRTVFTFVGTPDGVLQAALNAYDVAADLIDMSTHKGEHPRMGAADVVPFIPVRGVNMEDCVAISEKFGEAIAKKHNLPVYLYEESARTPQRSNLAKVRKGEYEALEDKLKDPQWKPDFGEAVFNPKLGGTVTGARFFLIAYNANVKDPDSKKANKIALTLRESGYAKRDDKGEIIRDENGKAVKISGKLKSVKGLGVPLEEYQISQVSMNLVNYDVTPPHVAYEAVLEEAKILGATITGSEIVGLTPLEPLLQAGKFYRERLNQSTDVSDEELVQAAVEGMGLSDLYPFEAKKKVIEYLI</sequence>
<organism evidence="10 11">
    <name type="scientific">candidate division LCP-89 bacterium B3_LCP</name>
    <dbReference type="NCBI Taxonomy" id="2012998"/>
    <lineage>
        <taxon>Bacteria</taxon>
        <taxon>Pseudomonadati</taxon>
        <taxon>Bacteria division LCP-89</taxon>
    </lineage>
</organism>
<evidence type="ECO:0000256" key="4">
    <source>
        <dbReference type="ARBA" id="ARBA00022490"/>
    </source>
</evidence>